<reference evidence="2 3" key="1">
    <citation type="submission" date="2019-01" db="EMBL/GenBank/DDBJ databases">
        <title>Coherence of Microcystis species and biogeography revealed through population genomics.</title>
        <authorList>
            <person name="Perez-Carrascal O.M."/>
            <person name="Terrat Y."/>
            <person name="Giani A."/>
            <person name="Fortin N."/>
            <person name="Tromas N."/>
            <person name="Shapiro B.J."/>
        </authorList>
    </citation>
    <scope>NUCLEOTIDE SEQUENCE [LARGE SCALE GENOMIC DNA]</scope>
    <source>
        <strain evidence="2">Mw_MB_S_20031200_S109D</strain>
    </source>
</reference>
<dbReference type="EMBL" id="SFAP01000087">
    <property type="protein sequence ID" value="TRV26175.1"/>
    <property type="molecule type" value="Genomic_DNA"/>
</dbReference>
<evidence type="ECO:0000313" key="3">
    <source>
        <dbReference type="Proteomes" id="UP000318616"/>
    </source>
</evidence>
<dbReference type="GO" id="GO:0003677">
    <property type="term" value="F:DNA binding"/>
    <property type="evidence" value="ECO:0007669"/>
    <property type="project" value="UniProtKB-KW"/>
</dbReference>
<organism evidence="2 3">
    <name type="scientific">Microcystis wesenbergii Mw_MB_S_20031200_S109D</name>
    <dbReference type="NCBI Taxonomy" id="2486241"/>
    <lineage>
        <taxon>Bacteria</taxon>
        <taxon>Bacillati</taxon>
        <taxon>Cyanobacteriota</taxon>
        <taxon>Cyanophyceae</taxon>
        <taxon>Oscillatoriophycideae</taxon>
        <taxon>Chroococcales</taxon>
        <taxon>Microcystaceae</taxon>
        <taxon>Microcystis</taxon>
    </lineage>
</organism>
<dbReference type="AlphaFoldDB" id="A0A552M147"/>
<gene>
    <name evidence="2" type="ORF">EWV88_06730</name>
</gene>
<dbReference type="Proteomes" id="UP000318616">
    <property type="component" value="Unassembled WGS sequence"/>
</dbReference>
<keyword evidence="2" id="KW-0238">DNA-binding</keyword>
<name>A0A552M147_9CHRO</name>
<evidence type="ECO:0000256" key="1">
    <source>
        <dbReference type="SAM" id="MobiDB-lite"/>
    </source>
</evidence>
<evidence type="ECO:0000313" key="2">
    <source>
        <dbReference type="EMBL" id="TRV26175.1"/>
    </source>
</evidence>
<protein>
    <submittedName>
        <fullName evidence="2">DNA-binding protein</fullName>
    </submittedName>
</protein>
<accession>A0A552M147</accession>
<feature type="region of interest" description="Disordered" evidence="1">
    <location>
        <begin position="95"/>
        <end position="118"/>
    </location>
</feature>
<feature type="compositionally biased region" description="Basic and acidic residues" evidence="1">
    <location>
        <begin position="95"/>
        <end position="105"/>
    </location>
</feature>
<proteinExistence type="predicted"/>
<sequence>MGEAAKHAGISKATLSRAIKSGRVSAHRNDKGGFDIDPAELFRVYPRNAATVVSNSSMKQDATPSETPETAGETLALKAEIDGLKAQLALMREHSDDIKSQRDSWQKQAESAQRLLADQRPHKRGWFGLGKVS</sequence>
<comment type="caution">
    <text evidence="2">The sequence shown here is derived from an EMBL/GenBank/DDBJ whole genome shotgun (WGS) entry which is preliminary data.</text>
</comment>